<name>A0AAW2GIJ9_9HYME</name>
<proteinExistence type="predicted"/>
<gene>
    <name evidence="1" type="ORF">PUN28_004776</name>
</gene>
<reference evidence="1 2" key="1">
    <citation type="submission" date="2023-03" db="EMBL/GenBank/DDBJ databases">
        <title>High recombination rates correlate with genetic variation in Cardiocondyla obscurior ants.</title>
        <authorList>
            <person name="Errbii M."/>
        </authorList>
    </citation>
    <scope>NUCLEOTIDE SEQUENCE [LARGE SCALE GENOMIC DNA]</scope>
    <source>
        <strain evidence="1">Alpha-2009</strain>
        <tissue evidence="1">Whole body</tissue>
    </source>
</reference>
<evidence type="ECO:0000313" key="1">
    <source>
        <dbReference type="EMBL" id="KAL0125926.1"/>
    </source>
</evidence>
<dbReference type="EMBL" id="JADYXP020000004">
    <property type="protein sequence ID" value="KAL0125926.1"/>
    <property type="molecule type" value="Genomic_DNA"/>
</dbReference>
<protein>
    <submittedName>
        <fullName evidence="1">Uncharacterized protein</fullName>
    </submittedName>
</protein>
<organism evidence="1 2">
    <name type="scientific">Cardiocondyla obscurior</name>
    <dbReference type="NCBI Taxonomy" id="286306"/>
    <lineage>
        <taxon>Eukaryota</taxon>
        <taxon>Metazoa</taxon>
        <taxon>Ecdysozoa</taxon>
        <taxon>Arthropoda</taxon>
        <taxon>Hexapoda</taxon>
        <taxon>Insecta</taxon>
        <taxon>Pterygota</taxon>
        <taxon>Neoptera</taxon>
        <taxon>Endopterygota</taxon>
        <taxon>Hymenoptera</taxon>
        <taxon>Apocrita</taxon>
        <taxon>Aculeata</taxon>
        <taxon>Formicoidea</taxon>
        <taxon>Formicidae</taxon>
        <taxon>Myrmicinae</taxon>
        <taxon>Cardiocondyla</taxon>
    </lineage>
</organism>
<accession>A0AAW2GIJ9</accession>
<keyword evidence="2" id="KW-1185">Reference proteome</keyword>
<comment type="caution">
    <text evidence="1">The sequence shown here is derived from an EMBL/GenBank/DDBJ whole genome shotgun (WGS) entry which is preliminary data.</text>
</comment>
<evidence type="ECO:0000313" key="2">
    <source>
        <dbReference type="Proteomes" id="UP001430953"/>
    </source>
</evidence>
<sequence length="88" mass="9658">MRGSACTDFYILLYYALSNPDRALPDVRRNCTTVDGVDTAVNPISWKEIRTRRCNPCPVTASSVQSPSRHSVSTAGALRVLTFLIGNL</sequence>
<dbReference type="Proteomes" id="UP001430953">
    <property type="component" value="Unassembled WGS sequence"/>
</dbReference>
<dbReference type="AlphaFoldDB" id="A0AAW2GIJ9"/>